<dbReference type="PANTHER" id="PTHR30471">
    <property type="entry name" value="DNA REPAIR PROTEIN RADC"/>
    <property type="match status" value="1"/>
</dbReference>
<keyword evidence="1" id="KW-0645">Protease</keyword>
<gene>
    <name evidence="7" type="ORF">CEE37_00600</name>
</gene>
<evidence type="ECO:0000256" key="2">
    <source>
        <dbReference type="ARBA" id="ARBA00022723"/>
    </source>
</evidence>
<reference evidence="7 8" key="1">
    <citation type="submission" date="2017-06" db="EMBL/GenBank/DDBJ databases">
        <title>Novel microbial phyla capable of carbon fixation and sulfur reduction in deep-sea sediments.</title>
        <authorList>
            <person name="Huang J."/>
            <person name="Baker B."/>
            <person name="Wang Y."/>
        </authorList>
    </citation>
    <scope>NUCLEOTIDE SEQUENCE [LARGE SCALE GENOMIC DNA]</scope>
    <source>
        <strain evidence="7">B3_LCP</strain>
    </source>
</reference>
<dbReference type="PANTHER" id="PTHR30471:SF3">
    <property type="entry name" value="UPF0758 PROTEIN YEES-RELATED"/>
    <property type="match status" value="1"/>
</dbReference>
<dbReference type="AlphaFoldDB" id="A0A532V5X3"/>
<keyword evidence="5" id="KW-0482">Metalloprotease</keyword>
<dbReference type="GO" id="GO:0008237">
    <property type="term" value="F:metallopeptidase activity"/>
    <property type="evidence" value="ECO:0007669"/>
    <property type="project" value="UniProtKB-KW"/>
</dbReference>
<dbReference type="GO" id="GO:0046872">
    <property type="term" value="F:metal ion binding"/>
    <property type="evidence" value="ECO:0007669"/>
    <property type="project" value="UniProtKB-KW"/>
</dbReference>
<organism evidence="7 8">
    <name type="scientific">candidate division LCP-89 bacterium B3_LCP</name>
    <dbReference type="NCBI Taxonomy" id="2012998"/>
    <lineage>
        <taxon>Bacteria</taxon>
        <taxon>Pseudomonadati</taxon>
        <taxon>Bacteria division LCP-89</taxon>
    </lineage>
</organism>
<keyword evidence="3" id="KW-0378">Hydrolase</keyword>
<proteinExistence type="predicted"/>
<keyword evidence="2" id="KW-0479">Metal-binding</keyword>
<evidence type="ECO:0000256" key="1">
    <source>
        <dbReference type="ARBA" id="ARBA00022670"/>
    </source>
</evidence>
<dbReference type="Proteomes" id="UP000319619">
    <property type="component" value="Unassembled WGS sequence"/>
</dbReference>
<comment type="caution">
    <text evidence="7">The sequence shown here is derived from an EMBL/GenBank/DDBJ whole genome shotgun (WGS) entry which is preliminary data.</text>
</comment>
<evidence type="ECO:0000313" key="8">
    <source>
        <dbReference type="Proteomes" id="UP000319619"/>
    </source>
</evidence>
<sequence length="66" mass="7154">MAVEFSAAAVILAHNYPSGDPDTSEDDLTITNLLIEAGKVMGIKIFDHIIIGKDGWVSLKREGKLK</sequence>
<dbReference type="Pfam" id="PF04002">
    <property type="entry name" value="RadC"/>
    <property type="match status" value="1"/>
</dbReference>
<accession>A0A532V5X3</accession>
<protein>
    <submittedName>
        <fullName evidence="7">DNA repair protein RadC</fullName>
    </submittedName>
</protein>
<keyword evidence="4" id="KW-0862">Zinc</keyword>
<evidence type="ECO:0000256" key="3">
    <source>
        <dbReference type="ARBA" id="ARBA00022801"/>
    </source>
</evidence>
<dbReference type="InterPro" id="IPR037518">
    <property type="entry name" value="MPN"/>
</dbReference>
<dbReference type="PROSITE" id="PS50249">
    <property type="entry name" value="MPN"/>
    <property type="match status" value="1"/>
</dbReference>
<feature type="domain" description="MPN" evidence="6">
    <location>
        <begin position="1"/>
        <end position="65"/>
    </location>
</feature>
<evidence type="ECO:0000259" key="6">
    <source>
        <dbReference type="PROSITE" id="PS50249"/>
    </source>
</evidence>
<evidence type="ECO:0000313" key="7">
    <source>
        <dbReference type="EMBL" id="TKJ42590.1"/>
    </source>
</evidence>
<dbReference type="EMBL" id="NJBN01000001">
    <property type="protein sequence ID" value="TKJ42590.1"/>
    <property type="molecule type" value="Genomic_DNA"/>
</dbReference>
<dbReference type="InterPro" id="IPR025657">
    <property type="entry name" value="RadC_JAB"/>
</dbReference>
<dbReference type="GO" id="GO:0006508">
    <property type="term" value="P:proteolysis"/>
    <property type="evidence" value="ECO:0007669"/>
    <property type="project" value="UniProtKB-KW"/>
</dbReference>
<dbReference type="Gene3D" id="3.40.140.10">
    <property type="entry name" value="Cytidine Deaminase, domain 2"/>
    <property type="match status" value="1"/>
</dbReference>
<evidence type="ECO:0000256" key="4">
    <source>
        <dbReference type="ARBA" id="ARBA00022833"/>
    </source>
</evidence>
<evidence type="ECO:0000256" key="5">
    <source>
        <dbReference type="ARBA" id="ARBA00023049"/>
    </source>
</evidence>
<name>A0A532V5X3_UNCL8</name>
<dbReference type="InterPro" id="IPR001405">
    <property type="entry name" value="UPF0758"/>
</dbReference>